<feature type="region of interest" description="Disordered" evidence="1">
    <location>
        <begin position="142"/>
        <end position="174"/>
    </location>
</feature>
<evidence type="ECO:0000313" key="2">
    <source>
        <dbReference type="EMBL" id="KAL3678948.1"/>
    </source>
</evidence>
<dbReference type="AlphaFoldDB" id="A0ABD3GID2"/>
<organism evidence="2 3">
    <name type="scientific">Riccia sorocarpa</name>
    <dbReference type="NCBI Taxonomy" id="122646"/>
    <lineage>
        <taxon>Eukaryota</taxon>
        <taxon>Viridiplantae</taxon>
        <taxon>Streptophyta</taxon>
        <taxon>Embryophyta</taxon>
        <taxon>Marchantiophyta</taxon>
        <taxon>Marchantiopsida</taxon>
        <taxon>Marchantiidae</taxon>
        <taxon>Marchantiales</taxon>
        <taxon>Ricciaceae</taxon>
        <taxon>Riccia</taxon>
    </lineage>
</organism>
<sequence length="380" mass="43034">MEQASSSDELVEVAPWDIRFSQVSIPVYFDHPHEEEKLDEAVDLILNKQLFASDFPLMRVIMIKNEIWTANNRRLWVFRKAGVTKVSVIVHSRYSENENHRFLSSNLYKRLSSSEFYPRLRGECRSEFVHQLRLKLKVSSDVNDQVPDGTSPPMASTSTVSSQSTLVDSDRSRVETMHPKELLFPRQRRNRRRRTCGKDTQVESAPRSADALFTDMHTNNAASSGHEGSIKKDKLAVRKSARIPSRVQPQIHGHKVYGNLIDINSGNAVAGRPLKSENTKSKAAAGSNEQSSSMNLDPAVQEIRNSNFEFLASIEEILEAEKMEDLYFDLLGPTDTFIVRGAMMFQHAGGTGPRISDCFVFPRTIRPLSPDEYLHILSRQ</sequence>
<proteinExistence type="predicted"/>
<gene>
    <name evidence="2" type="ORF">R1sor_021904</name>
</gene>
<feature type="region of interest" description="Disordered" evidence="1">
    <location>
        <begin position="187"/>
        <end position="207"/>
    </location>
</feature>
<feature type="region of interest" description="Disordered" evidence="1">
    <location>
        <begin position="271"/>
        <end position="295"/>
    </location>
</feature>
<accession>A0ABD3GID2</accession>
<name>A0ABD3GID2_9MARC</name>
<evidence type="ECO:0000256" key="1">
    <source>
        <dbReference type="SAM" id="MobiDB-lite"/>
    </source>
</evidence>
<comment type="caution">
    <text evidence="2">The sequence shown here is derived from an EMBL/GenBank/DDBJ whole genome shotgun (WGS) entry which is preliminary data.</text>
</comment>
<dbReference type="EMBL" id="JBJQOH010000007">
    <property type="protein sequence ID" value="KAL3678948.1"/>
    <property type="molecule type" value="Genomic_DNA"/>
</dbReference>
<keyword evidence="3" id="KW-1185">Reference proteome</keyword>
<evidence type="ECO:0000313" key="3">
    <source>
        <dbReference type="Proteomes" id="UP001633002"/>
    </source>
</evidence>
<feature type="compositionally biased region" description="Low complexity" evidence="1">
    <location>
        <begin position="156"/>
        <end position="167"/>
    </location>
</feature>
<reference evidence="2 3" key="1">
    <citation type="submission" date="2024-09" db="EMBL/GenBank/DDBJ databases">
        <title>Chromosome-scale assembly of Riccia sorocarpa.</title>
        <authorList>
            <person name="Paukszto L."/>
        </authorList>
    </citation>
    <scope>NUCLEOTIDE SEQUENCE [LARGE SCALE GENOMIC DNA]</scope>
    <source>
        <strain evidence="2">LP-2024</strain>
        <tissue evidence="2">Aerial parts of the thallus</tissue>
    </source>
</reference>
<protein>
    <submittedName>
        <fullName evidence="2">Uncharacterized protein</fullName>
    </submittedName>
</protein>
<dbReference type="Proteomes" id="UP001633002">
    <property type="component" value="Unassembled WGS sequence"/>
</dbReference>